<dbReference type="AlphaFoldDB" id="A0A0P8BRD5"/>
<reference evidence="2 3" key="1">
    <citation type="submission" date="2015-09" db="EMBL/GenBank/DDBJ databases">
        <title>Identification and resolution of microdiversity through metagenomic sequencing of parallel consortia.</title>
        <authorList>
            <person name="Nelson W.C."/>
            <person name="Romine M.F."/>
            <person name="Lindemann S.R."/>
        </authorList>
    </citation>
    <scope>NUCLEOTIDE SEQUENCE [LARGE SCALE GENOMIC DNA]</scope>
    <source>
        <strain evidence="2">Ana</strain>
    </source>
</reference>
<dbReference type="EMBL" id="LJZR01000005">
    <property type="protein sequence ID" value="KPQ36557.1"/>
    <property type="molecule type" value="Genomic_DNA"/>
</dbReference>
<comment type="caution">
    <text evidence="2">The sequence shown here is derived from an EMBL/GenBank/DDBJ whole genome shotgun (WGS) entry which is preliminary data.</text>
</comment>
<evidence type="ECO:0000313" key="3">
    <source>
        <dbReference type="Proteomes" id="UP000050465"/>
    </source>
</evidence>
<name>A0A0P8BRD5_9CYAN</name>
<dbReference type="Proteomes" id="UP000050465">
    <property type="component" value="Unassembled WGS sequence"/>
</dbReference>
<feature type="region of interest" description="Disordered" evidence="1">
    <location>
        <begin position="32"/>
        <end position="55"/>
    </location>
</feature>
<dbReference type="STRING" id="1666911.HLUCCA11_05175"/>
<gene>
    <name evidence="2" type="ORF">HLUCCA11_05175</name>
</gene>
<organism evidence="2 3">
    <name type="scientific">Phormidesmis priestleyi Ana</name>
    <dbReference type="NCBI Taxonomy" id="1666911"/>
    <lineage>
        <taxon>Bacteria</taxon>
        <taxon>Bacillati</taxon>
        <taxon>Cyanobacteriota</taxon>
        <taxon>Cyanophyceae</taxon>
        <taxon>Leptolyngbyales</taxon>
        <taxon>Leptolyngbyaceae</taxon>
        <taxon>Phormidesmis</taxon>
    </lineage>
</organism>
<proteinExistence type="predicted"/>
<accession>A0A0P8BRD5</accession>
<protein>
    <submittedName>
        <fullName evidence="2">Uncharacterized protein</fullName>
    </submittedName>
</protein>
<evidence type="ECO:0000313" key="2">
    <source>
        <dbReference type="EMBL" id="KPQ36557.1"/>
    </source>
</evidence>
<evidence type="ECO:0000256" key="1">
    <source>
        <dbReference type="SAM" id="MobiDB-lite"/>
    </source>
</evidence>
<sequence>MIDDQGIALFDDCEGFLTELSAADEAFLAGGSKKRKKSSSSKSRFKKFKKSSSSKSRFKKFKSVRFLYHC</sequence>